<dbReference type="InterPro" id="IPR045376">
    <property type="entry name" value="Maf_N"/>
</dbReference>
<organism evidence="4 5">
    <name type="scientific">Heliomicrobium gestii</name>
    <name type="common">Heliobacterium gestii</name>
    <dbReference type="NCBI Taxonomy" id="2699"/>
    <lineage>
        <taxon>Bacteria</taxon>
        <taxon>Bacillati</taxon>
        <taxon>Bacillota</taxon>
        <taxon>Clostridia</taxon>
        <taxon>Eubacteriales</taxon>
        <taxon>Heliobacteriaceae</taxon>
        <taxon>Heliomicrobium</taxon>
    </lineage>
</organism>
<keyword evidence="5" id="KW-1185">Reference proteome</keyword>
<reference evidence="4 5" key="1">
    <citation type="submission" date="2020-01" db="EMBL/GenBank/DDBJ databases">
        <title>Whole genome sequence of Heliobacterium gestii DSM 11169.</title>
        <authorList>
            <person name="Kyndt J.A."/>
            <person name="Meyer T.E."/>
        </authorList>
    </citation>
    <scope>NUCLEOTIDE SEQUENCE [LARGE SCALE GENOMIC DNA]</scope>
    <source>
        <strain evidence="4 5">DSM 11169</strain>
    </source>
</reference>
<dbReference type="AlphaFoldDB" id="A0A845LDN4"/>
<dbReference type="OrthoDB" id="5291305at2"/>
<dbReference type="InterPro" id="IPR002826">
    <property type="entry name" value="MptE-like"/>
</dbReference>
<feature type="coiled-coil region" evidence="1">
    <location>
        <begin position="524"/>
        <end position="554"/>
    </location>
</feature>
<keyword evidence="1" id="KW-0175">Coiled coil</keyword>
<dbReference type="Proteomes" id="UP000471031">
    <property type="component" value="Unassembled WGS sequence"/>
</dbReference>
<evidence type="ECO:0000313" key="4">
    <source>
        <dbReference type="EMBL" id="MZP43040.1"/>
    </source>
</evidence>
<sequence length="660" mass="74204">MPIIDDKSGSSGKQPPVEYWLTNLAALQRHRAPLYRQLDTYARELGLSVENLPQGIFGKTFELLPCRRQGWTLVYKQNEQKAYLHSQYDPLREAADWARSTLAGHNRQQQGNKDHLIVMGIGLGYHVTELVQHKTIEGYIVAVDSSLEHLIAALSVQDWSEALANPSFILAVGPDSKDFSEFLASAISFYEVDSVRIVDYRPVVRLDEAFYQKIIEDVLFVLNQISAELATLMHFSEQWLENIFNNLPVLCRSAGIADFAGKFKGVPAIVVAAGPSLNKVLPELRRWKEKALLFVVGTALKPVMKAGIEPDFIVSIDGGSPNYYHFTDGEANEPLSIKTPLIYDPKVFWHICNIHEGPKIAAVTSDFMGEWLYAFGPYLEQKVAAGPSVTNVAFELARRMGCNPIFLTGLDLCYQTGFTHAEGTAWRKTEAKSERKLLPTVNMFGEPVNTTWAFQIFKDWFEKEIPKTPDVRAYNASVGGLAIEGAPYATNDQIEALLDGAADLSEVREQIRELLATTPPIIDRDRLKADLGGLQEELDRAKKLAQRARDLSKRMGRLYDRKEPGAIERRIGGMLKELETIDEELKGMGNMNVMLALPFQSLYFEYFRRIEVPEDADERATGLKVSEAGRILYDSIVKMAEKYHKMLSKTLERFGEEQSG</sequence>
<proteinExistence type="predicted"/>
<dbReference type="EMBL" id="WXEX01000006">
    <property type="protein sequence ID" value="MZP43040.1"/>
    <property type="molecule type" value="Genomic_DNA"/>
</dbReference>
<dbReference type="RefSeq" id="WP_161261615.1">
    <property type="nucleotide sequence ID" value="NZ_JAFBDC010000005.1"/>
</dbReference>
<feature type="domain" description="Glycosyltransferase Maf N-terminal" evidence="3">
    <location>
        <begin position="90"/>
        <end position="163"/>
    </location>
</feature>
<evidence type="ECO:0000256" key="1">
    <source>
        <dbReference type="SAM" id="Coils"/>
    </source>
</evidence>
<feature type="domain" description="6-hydroxymethylpterin diphosphokinase MptE-like" evidence="2">
    <location>
        <begin position="242"/>
        <end position="416"/>
    </location>
</feature>
<protein>
    <submittedName>
        <fullName evidence="4">DUF115 domain-containing protein</fullName>
    </submittedName>
</protein>
<dbReference type="PANTHER" id="PTHR41786:SF1">
    <property type="entry name" value="6-HYDROXYMETHYLPTERIN DIPHOSPHOKINASE MPTE-LIKE DOMAIN-CONTAINING PROTEIN"/>
    <property type="match status" value="1"/>
</dbReference>
<comment type="caution">
    <text evidence="4">The sequence shown here is derived from an EMBL/GenBank/DDBJ whole genome shotgun (WGS) entry which is preliminary data.</text>
</comment>
<dbReference type="Pfam" id="PF20157">
    <property type="entry name" value="Maf_flag10_N"/>
    <property type="match status" value="1"/>
</dbReference>
<dbReference type="PANTHER" id="PTHR41786">
    <property type="entry name" value="MOTILITY ACCESSORY FACTOR MAF"/>
    <property type="match status" value="1"/>
</dbReference>
<gene>
    <name evidence="4" type="ORF">GTO89_08325</name>
</gene>
<evidence type="ECO:0000313" key="5">
    <source>
        <dbReference type="Proteomes" id="UP000471031"/>
    </source>
</evidence>
<name>A0A845LDN4_HELGE</name>
<evidence type="ECO:0000259" key="2">
    <source>
        <dbReference type="Pfam" id="PF01973"/>
    </source>
</evidence>
<evidence type="ECO:0000259" key="3">
    <source>
        <dbReference type="Pfam" id="PF20157"/>
    </source>
</evidence>
<accession>A0A845LDN4</accession>
<dbReference type="Pfam" id="PF01973">
    <property type="entry name" value="MptE-like"/>
    <property type="match status" value="1"/>
</dbReference>